<keyword evidence="2" id="KW-0472">Membrane</keyword>
<keyword evidence="2" id="KW-0812">Transmembrane</keyword>
<dbReference type="InParanoid" id="A0A7C8N0M9"/>
<gene>
    <name evidence="3" type="ORF">GQX73_g444</name>
</gene>
<feature type="transmembrane region" description="Helical" evidence="2">
    <location>
        <begin position="84"/>
        <end position="104"/>
    </location>
</feature>
<feature type="transmembrane region" description="Helical" evidence="2">
    <location>
        <begin position="173"/>
        <end position="198"/>
    </location>
</feature>
<dbReference type="AlphaFoldDB" id="A0A7C8N0M9"/>
<dbReference type="PANTHER" id="PTHR35394">
    <property type="entry name" value="DUF3176 DOMAIN-CONTAINING PROTEIN"/>
    <property type="match status" value="1"/>
</dbReference>
<feature type="region of interest" description="Disordered" evidence="1">
    <location>
        <begin position="51"/>
        <end position="76"/>
    </location>
</feature>
<dbReference type="InterPro" id="IPR021514">
    <property type="entry name" value="DUF3176"/>
</dbReference>
<dbReference type="Pfam" id="PF11374">
    <property type="entry name" value="DUF3176"/>
    <property type="match status" value="1"/>
</dbReference>
<feature type="transmembrane region" description="Helical" evidence="2">
    <location>
        <begin position="124"/>
        <end position="142"/>
    </location>
</feature>
<dbReference type="OrthoDB" id="5376804at2759"/>
<reference evidence="3 4" key="1">
    <citation type="submission" date="2019-12" db="EMBL/GenBank/DDBJ databases">
        <title>Draft genome sequence of the ascomycete Xylaria multiplex DSM 110363.</title>
        <authorList>
            <person name="Buettner E."/>
            <person name="Kellner H."/>
        </authorList>
    </citation>
    <scope>NUCLEOTIDE SEQUENCE [LARGE SCALE GENOMIC DNA]</scope>
    <source>
        <strain evidence="3 4">DSM 110363</strain>
    </source>
</reference>
<evidence type="ECO:0000256" key="1">
    <source>
        <dbReference type="SAM" id="MobiDB-lite"/>
    </source>
</evidence>
<proteinExistence type="predicted"/>
<comment type="caution">
    <text evidence="3">The sequence shown here is derived from an EMBL/GenBank/DDBJ whole genome shotgun (WGS) entry which is preliminary data.</text>
</comment>
<dbReference type="PANTHER" id="PTHR35394:SF5">
    <property type="entry name" value="DUF3176 DOMAIN-CONTAINING PROTEIN"/>
    <property type="match status" value="1"/>
</dbReference>
<organism evidence="3 4">
    <name type="scientific">Xylaria multiplex</name>
    <dbReference type="NCBI Taxonomy" id="323545"/>
    <lineage>
        <taxon>Eukaryota</taxon>
        <taxon>Fungi</taxon>
        <taxon>Dikarya</taxon>
        <taxon>Ascomycota</taxon>
        <taxon>Pezizomycotina</taxon>
        <taxon>Sordariomycetes</taxon>
        <taxon>Xylariomycetidae</taxon>
        <taxon>Xylariales</taxon>
        <taxon>Xylariaceae</taxon>
        <taxon>Xylaria</taxon>
    </lineage>
</organism>
<dbReference type="EMBL" id="WUBL01000002">
    <property type="protein sequence ID" value="KAF2973153.1"/>
    <property type="molecule type" value="Genomic_DNA"/>
</dbReference>
<feature type="compositionally biased region" description="Polar residues" evidence="1">
    <location>
        <begin position="59"/>
        <end position="76"/>
    </location>
</feature>
<keyword evidence="4" id="KW-1185">Reference proteome</keyword>
<protein>
    <submittedName>
        <fullName evidence="3">Uncharacterized protein</fullName>
    </submittedName>
</protein>
<evidence type="ECO:0000313" key="3">
    <source>
        <dbReference type="EMBL" id="KAF2973153.1"/>
    </source>
</evidence>
<accession>A0A7C8N0M9</accession>
<evidence type="ECO:0000313" key="4">
    <source>
        <dbReference type="Proteomes" id="UP000481858"/>
    </source>
</evidence>
<keyword evidence="2" id="KW-1133">Transmembrane helix</keyword>
<evidence type="ECO:0000256" key="2">
    <source>
        <dbReference type="SAM" id="Phobius"/>
    </source>
</evidence>
<dbReference type="Proteomes" id="UP000481858">
    <property type="component" value="Unassembled WGS sequence"/>
</dbReference>
<sequence length="679" mass="73968">MTSTTSHQTLLSGPGPYISSNTTNLATISEIAQDSNSRGYYPVPQQDASAKFGPPIKPSPQTSKKVTTSSPEASTRGSSWTWEYVLLALSTGAVVSLITVLAYINNIRLSDWKGPVSPNTTVSILAAITRASLGFVISSCIGQAKWNWFKKRPDSLLTFDRFDDASRGPWGSFWLIVWVKTFHWVVIGSAVTIVLLAFEPFLQAIISFRGSIGSANTAYSAKISRSVFLDAGTYFKDGTTDLYNILTSSNQTITLEGFKGRPDLGMVAAINNGFYNSYSTTSNPVVLFTCPTANCTWAPTTTLAVCSTCNDVTSHITIETIEGEDLGTVTYSGLSMNTNWTSKSLPYLSLTNPQNSYGGGPKQTAQFSLSAWLAAAKLTDPKATISFHNLSTIITAIGIIKAADGYAKGDLTWDDTPVTATECALYFCTQAMNSSIVAGKLIEEGIASWSERDYSTYVGNKTTVFDEWNNYSLYTNSHDIVRNDLVLLIPPEDAQRFNLPENVTTKFNLSQNTIGSTVTWVNNDFFAGTMAWPLIGHIAVDAPPVMQALYQSTNLTATFDNVAASLSNWMRSTSDTTHYGVVQDWVIRINIEWPYVIAPLLAFSLGLIFCLHSISETRRLGLQPWKTSMVATLTHSVDAGARAQLRHAHRNGDIDKTAKAMIICFEDAGSGLELRAKQA</sequence>
<name>A0A7C8N0M9_9PEZI</name>